<keyword evidence="1" id="KW-1015">Disulfide bond</keyword>
<protein>
    <recommendedName>
        <fullName evidence="2">C-type lectin domain-containing protein</fullName>
    </recommendedName>
</protein>
<dbReference type="EMBL" id="OW152819">
    <property type="protein sequence ID" value="CAH2073666.1"/>
    <property type="molecule type" value="Genomic_DNA"/>
</dbReference>
<dbReference type="PROSITE" id="PS00615">
    <property type="entry name" value="C_TYPE_LECTIN_1"/>
    <property type="match status" value="1"/>
</dbReference>
<accession>A0ABN8J864</accession>
<dbReference type="Proteomes" id="UP000837857">
    <property type="component" value="Chromosome 7"/>
</dbReference>
<feature type="domain" description="C-type lectin" evidence="2">
    <location>
        <begin position="45"/>
        <end position="110"/>
    </location>
</feature>
<dbReference type="PANTHER" id="PTHR22803">
    <property type="entry name" value="MANNOSE, PHOSPHOLIPASE, LECTIN RECEPTOR RELATED"/>
    <property type="match status" value="1"/>
</dbReference>
<dbReference type="InterPro" id="IPR050111">
    <property type="entry name" value="C-type_lectin/snaclec_domain"/>
</dbReference>
<evidence type="ECO:0000259" key="2">
    <source>
        <dbReference type="PROSITE" id="PS50041"/>
    </source>
</evidence>
<organism evidence="3 4">
    <name type="scientific">Iphiclides podalirius</name>
    <name type="common">scarce swallowtail</name>
    <dbReference type="NCBI Taxonomy" id="110791"/>
    <lineage>
        <taxon>Eukaryota</taxon>
        <taxon>Metazoa</taxon>
        <taxon>Ecdysozoa</taxon>
        <taxon>Arthropoda</taxon>
        <taxon>Hexapoda</taxon>
        <taxon>Insecta</taxon>
        <taxon>Pterygota</taxon>
        <taxon>Neoptera</taxon>
        <taxon>Endopterygota</taxon>
        <taxon>Lepidoptera</taxon>
        <taxon>Glossata</taxon>
        <taxon>Ditrysia</taxon>
        <taxon>Papilionoidea</taxon>
        <taxon>Papilionidae</taxon>
        <taxon>Papilioninae</taxon>
        <taxon>Iphiclides</taxon>
    </lineage>
</organism>
<dbReference type="SUPFAM" id="SSF56436">
    <property type="entry name" value="C-type lectin-like"/>
    <property type="match status" value="2"/>
</dbReference>
<dbReference type="SMART" id="SM00034">
    <property type="entry name" value="CLECT"/>
    <property type="match status" value="2"/>
</dbReference>
<proteinExistence type="predicted"/>
<dbReference type="InterPro" id="IPR001304">
    <property type="entry name" value="C-type_lectin-like"/>
</dbReference>
<dbReference type="Pfam" id="PF00059">
    <property type="entry name" value="Lectin_C"/>
    <property type="match status" value="2"/>
</dbReference>
<dbReference type="InterPro" id="IPR016187">
    <property type="entry name" value="CTDL_fold"/>
</dbReference>
<dbReference type="Gene3D" id="3.10.100.10">
    <property type="entry name" value="Mannose-Binding Protein A, subunit A"/>
    <property type="match status" value="2"/>
</dbReference>
<reference evidence="3" key="1">
    <citation type="submission" date="2022-03" db="EMBL/GenBank/DDBJ databases">
        <authorList>
            <person name="Martin H S."/>
        </authorList>
    </citation>
    <scope>NUCLEOTIDE SEQUENCE</scope>
</reference>
<feature type="domain" description="C-type lectin" evidence="2">
    <location>
        <begin position="134"/>
        <end position="258"/>
    </location>
</feature>
<keyword evidence="4" id="KW-1185">Reference proteome</keyword>
<sequence>MLIISSAFLYSQCICELQTNFFRYDYKYLEDMRSFYKVHTVNKTWQEAKLDLMAKEVYTTVNGDSIKDVYGNWAPGEPNNSNGNEDCLVLNLDGTLNDDQCNKRYPFICKKTLASLKWNTLCNVPDLDYRYDDELGRCYKFHATAQSWTEAALVCDIEQSYLAVLNSDVEAKHLAKITGDSVDTNRVTSNLCNSVALGFSNKDNEGWKTILGTKLIESEYEKWDENQPEEGTEQCGFMSYNGLLKGLSCENKCPFICEHENPLLGSLDERNGS</sequence>
<feature type="non-terminal residue" evidence="3">
    <location>
        <position position="273"/>
    </location>
</feature>
<evidence type="ECO:0000313" key="3">
    <source>
        <dbReference type="EMBL" id="CAH2073666.1"/>
    </source>
</evidence>
<evidence type="ECO:0000256" key="1">
    <source>
        <dbReference type="ARBA" id="ARBA00023157"/>
    </source>
</evidence>
<gene>
    <name evidence="3" type="ORF">IPOD504_LOCUS15738</name>
</gene>
<dbReference type="InterPro" id="IPR018378">
    <property type="entry name" value="C-type_lectin_CS"/>
</dbReference>
<name>A0ABN8J864_9NEOP</name>
<evidence type="ECO:0000313" key="4">
    <source>
        <dbReference type="Proteomes" id="UP000837857"/>
    </source>
</evidence>
<dbReference type="PROSITE" id="PS50041">
    <property type="entry name" value="C_TYPE_LECTIN_2"/>
    <property type="match status" value="2"/>
</dbReference>
<dbReference type="CDD" id="cd00037">
    <property type="entry name" value="CLECT"/>
    <property type="match status" value="1"/>
</dbReference>
<dbReference type="InterPro" id="IPR016186">
    <property type="entry name" value="C-type_lectin-like/link_sf"/>
</dbReference>